<evidence type="ECO:0000256" key="2">
    <source>
        <dbReference type="ARBA" id="ARBA00022734"/>
    </source>
</evidence>
<dbReference type="InterPro" id="IPR001229">
    <property type="entry name" value="Jacalin-like_lectin_dom"/>
</dbReference>
<dbReference type="GO" id="GO:0030246">
    <property type="term" value="F:carbohydrate binding"/>
    <property type="evidence" value="ECO:0007669"/>
    <property type="project" value="UniProtKB-KW"/>
</dbReference>
<gene>
    <name evidence="4" type="ORF">M8C21_004797</name>
</gene>
<evidence type="ECO:0000313" key="4">
    <source>
        <dbReference type="EMBL" id="KAI7729343.1"/>
    </source>
</evidence>
<proteinExistence type="inferred from homology"/>
<dbReference type="EMBL" id="JAMZMK010011018">
    <property type="protein sequence ID" value="KAI7729343.1"/>
    <property type="molecule type" value="Genomic_DNA"/>
</dbReference>
<dbReference type="SUPFAM" id="SSF51101">
    <property type="entry name" value="Mannose-binding lectins"/>
    <property type="match status" value="2"/>
</dbReference>
<sequence length="264" mass="29005">MLQGDTIDFIGYVTHGPWGGSGGKQWVYVPQDSIEEIVVQHGNFIDSIKFQTKCSKGEPQSSFIGDNVIRDDSKITAISIDCPKEYLMSISGTVRNDKVESICFMTNLNVYGPYGSDSGTAFSYDVKDEVIVGFYGRASSSYLTAIGVFAKPKSPAPHLTSTHEAKIKNELGFSMSTMALAREPGPWGACGGKPWDDGVFSTIKQVRIRLGELNVIYGLQFEYLKSDGKSVVSQFHGGTNENEIHLVCTMTLLFRIVNFFIHIG</sequence>
<organism evidence="4 5">
    <name type="scientific">Ambrosia artemisiifolia</name>
    <name type="common">Common ragweed</name>
    <dbReference type="NCBI Taxonomy" id="4212"/>
    <lineage>
        <taxon>Eukaryota</taxon>
        <taxon>Viridiplantae</taxon>
        <taxon>Streptophyta</taxon>
        <taxon>Embryophyta</taxon>
        <taxon>Tracheophyta</taxon>
        <taxon>Spermatophyta</taxon>
        <taxon>Magnoliopsida</taxon>
        <taxon>eudicotyledons</taxon>
        <taxon>Gunneridae</taxon>
        <taxon>Pentapetalae</taxon>
        <taxon>asterids</taxon>
        <taxon>campanulids</taxon>
        <taxon>Asterales</taxon>
        <taxon>Asteraceae</taxon>
        <taxon>Asteroideae</taxon>
        <taxon>Heliantheae alliance</taxon>
        <taxon>Heliantheae</taxon>
        <taxon>Ambrosia</taxon>
    </lineage>
</organism>
<accession>A0AAD5G6N5</accession>
<feature type="domain" description="Jacalin-type lectin" evidence="3">
    <location>
        <begin position="181"/>
        <end position="264"/>
    </location>
</feature>
<dbReference type="InterPro" id="IPR036404">
    <property type="entry name" value="Jacalin-like_lectin_dom_sf"/>
</dbReference>
<dbReference type="PANTHER" id="PTHR47293">
    <property type="entry name" value="JACALIN-RELATED LECTIN 3"/>
    <property type="match status" value="1"/>
</dbReference>
<name>A0AAD5G6N5_AMBAR</name>
<dbReference type="Proteomes" id="UP001206925">
    <property type="component" value="Unassembled WGS sequence"/>
</dbReference>
<dbReference type="PROSITE" id="PS51752">
    <property type="entry name" value="JACALIN_LECTIN"/>
    <property type="match status" value="2"/>
</dbReference>
<comment type="caution">
    <text evidence="4">The sequence shown here is derived from an EMBL/GenBank/DDBJ whole genome shotgun (WGS) entry which is preliminary data.</text>
</comment>
<dbReference type="Gene3D" id="2.100.10.30">
    <property type="entry name" value="Jacalin-like lectin domain"/>
    <property type="match status" value="2"/>
</dbReference>
<dbReference type="PANTHER" id="PTHR47293:SF66">
    <property type="entry name" value="JACALIN-RELATED LECTIN 11-RELATED"/>
    <property type="match status" value="1"/>
</dbReference>
<feature type="domain" description="Jacalin-type lectin" evidence="3">
    <location>
        <begin position="12"/>
        <end position="152"/>
    </location>
</feature>
<dbReference type="Pfam" id="PF01419">
    <property type="entry name" value="Jacalin"/>
    <property type="match status" value="2"/>
</dbReference>
<comment type="similarity">
    <text evidence="1">Belongs to the jacalin lectin family.</text>
</comment>
<evidence type="ECO:0000259" key="3">
    <source>
        <dbReference type="PROSITE" id="PS51752"/>
    </source>
</evidence>
<keyword evidence="5" id="KW-1185">Reference proteome</keyword>
<evidence type="ECO:0000313" key="5">
    <source>
        <dbReference type="Proteomes" id="UP001206925"/>
    </source>
</evidence>
<dbReference type="SMART" id="SM00915">
    <property type="entry name" value="Jacalin"/>
    <property type="match status" value="1"/>
</dbReference>
<keyword evidence="2" id="KW-0430">Lectin</keyword>
<reference evidence="4" key="1">
    <citation type="submission" date="2022-06" db="EMBL/GenBank/DDBJ databases">
        <title>Uncovering the hologenomic basis of an extraordinary plant invasion.</title>
        <authorList>
            <person name="Bieker V.C."/>
            <person name="Martin M.D."/>
            <person name="Gilbert T."/>
            <person name="Hodgins K."/>
            <person name="Battlay P."/>
            <person name="Petersen B."/>
            <person name="Wilson J."/>
        </authorList>
    </citation>
    <scope>NUCLEOTIDE SEQUENCE</scope>
    <source>
        <strain evidence="4">AA19_3_7</strain>
        <tissue evidence="4">Leaf</tissue>
    </source>
</reference>
<dbReference type="AlphaFoldDB" id="A0AAD5G6N5"/>
<protein>
    <recommendedName>
        <fullName evidence="3">Jacalin-type lectin domain-containing protein</fullName>
    </recommendedName>
</protein>
<evidence type="ECO:0000256" key="1">
    <source>
        <dbReference type="ARBA" id="ARBA00006568"/>
    </source>
</evidence>